<dbReference type="Proteomes" id="UP000515162">
    <property type="component" value="Chromosome 2L"/>
</dbReference>
<evidence type="ECO:0000313" key="2">
    <source>
        <dbReference type="Proteomes" id="UP000515162"/>
    </source>
</evidence>
<evidence type="ECO:0000313" key="3">
    <source>
        <dbReference type="RefSeq" id="XP_033173257.1"/>
    </source>
</evidence>
<feature type="region of interest" description="Disordered" evidence="1">
    <location>
        <begin position="51"/>
        <end position="79"/>
    </location>
</feature>
<evidence type="ECO:0000256" key="1">
    <source>
        <dbReference type="SAM" id="MobiDB-lite"/>
    </source>
</evidence>
<gene>
    <name evidence="3" type="primary">LOC117150470</name>
</gene>
<organism evidence="2 3">
    <name type="scientific">Drosophila mauritiana</name>
    <name type="common">Fruit fly</name>
    <dbReference type="NCBI Taxonomy" id="7226"/>
    <lineage>
        <taxon>Eukaryota</taxon>
        <taxon>Metazoa</taxon>
        <taxon>Ecdysozoa</taxon>
        <taxon>Arthropoda</taxon>
        <taxon>Hexapoda</taxon>
        <taxon>Insecta</taxon>
        <taxon>Pterygota</taxon>
        <taxon>Neoptera</taxon>
        <taxon>Endopterygota</taxon>
        <taxon>Diptera</taxon>
        <taxon>Brachycera</taxon>
        <taxon>Muscomorpha</taxon>
        <taxon>Ephydroidea</taxon>
        <taxon>Drosophilidae</taxon>
        <taxon>Drosophila</taxon>
        <taxon>Sophophora</taxon>
    </lineage>
</organism>
<feature type="region of interest" description="Disordered" evidence="1">
    <location>
        <begin position="1"/>
        <end position="39"/>
    </location>
</feature>
<dbReference type="RefSeq" id="XP_033173257.1">
    <property type="nucleotide sequence ID" value="XM_033317366.1"/>
</dbReference>
<dbReference type="AlphaFoldDB" id="A0A6P8L5N4"/>
<name>A0A6P8L5N4_DROMA</name>
<proteinExistence type="predicted"/>
<sequence length="101" mass="11716">MHSRTKATVRPSSWMSSRRSTECGILDSSTNSSPTFPVHTMPYSNRILKEESSKCDEVPQPARQSPYEPEYLKQPPMQMTRRSLPLQQTLNRGNWMHWIHG</sequence>
<dbReference type="GeneID" id="117150470"/>
<reference evidence="3" key="1">
    <citation type="submission" date="2025-08" db="UniProtKB">
        <authorList>
            <consortium name="RefSeq"/>
        </authorList>
    </citation>
    <scope>IDENTIFICATION</scope>
    <source>
        <strain evidence="3">Mau12</strain>
        <tissue evidence="3">Whole Body</tissue>
    </source>
</reference>
<keyword evidence="2" id="KW-1185">Reference proteome</keyword>
<protein>
    <submittedName>
        <fullName evidence="3">Uncharacterized protein LOC117150470</fullName>
    </submittedName>
</protein>
<accession>A0A6P8L5N4</accession>